<feature type="transmembrane region" description="Helical" evidence="2">
    <location>
        <begin position="97"/>
        <end position="117"/>
    </location>
</feature>
<proteinExistence type="predicted"/>
<dbReference type="Pfam" id="PF11241">
    <property type="entry name" value="DUF3043"/>
    <property type="match status" value="1"/>
</dbReference>
<organism evidence="3 4">
    <name type="scientific">Ornithinicoccus hortensis</name>
    <dbReference type="NCBI Taxonomy" id="82346"/>
    <lineage>
        <taxon>Bacteria</taxon>
        <taxon>Bacillati</taxon>
        <taxon>Actinomycetota</taxon>
        <taxon>Actinomycetes</taxon>
        <taxon>Micrococcales</taxon>
        <taxon>Intrasporangiaceae</taxon>
        <taxon>Ornithinicoccus</taxon>
    </lineage>
</organism>
<keyword evidence="2" id="KW-1133">Transmembrane helix</keyword>
<reference evidence="3 4" key="1">
    <citation type="submission" date="2019-06" db="EMBL/GenBank/DDBJ databases">
        <title>Sequencing the genomes of 1000 actinobacteria strains.</title>
        <authorList>
            <person name="Klenk H.-P."/>
        </authorList>
    </citation>
    <scope>NUCLEOTIDE SEQUENCE [LARGE SCALE GENOMIC DNA]</scope>
    <source>
        <strain evidence="3 4">DSM 12335</strain>
    </source>
</reference>
<protein>
    <submittedName>
        <fullName evidence="3">DUF3043 family protein</fullName>
    </submittedName>
</protein>
<evidence type="ECO:0000313" key="3">
    <source>
        <dbReference type="EMBL" id="TQL50605.1"/>
    </source>
</evidence>
<accession>A0A542YR75</accession>
<dbReference type="AlphaFoldDB" id="A0A542YR75"/>
<sequence length="193" mass="21783">MFSRKKSVTVPANPEPEAPARPGVKGRPTPKRKAQEAANRRPLVGGSKANTAEQKAKMRQARAKAREGMLRGDEKYLGPRDRGPIKRFLRDSVDSRWNIGEFLLPLMVIILAMSLINQPWARLGVFGAAYGMILIGILDSVLLWRRTKKRVRETFGEEPPKGSASYVVLRAFQMRMSRVPRPQIKRGDPVVRR</sequence>
<dbReference type="RefSeq" id="WP_141784722.1">
    <property type="nucleotide sequence ID" value="NZ_BAAAIK010000002.1"/>
</dbReference>
<keyword evidence="2" id="KW-0472">Membrane</keyword>
<comment type="caution">
    <text evidence="3">The sequence shown here is derived from an EMBL/GenBank/DDBJ whole genome shotgun (WGS) entry which is preliminary data.</text>
</comment>
<evidence type="ECO:0000313" key="4">
    <source>
        <dbReference type="Proteomes" id="UP000319516"/>
    </source>
</evidence>
<dbReference type="InterPro" id="IPR021403">
    <property type="entry name" value="DUF3043"/>
</dbReference>
<dbReference type="OrthoDB" id="5194448at2"/>
<evidence type="ECO:0000256" key="1">
    <source>
        <dbReference type="SAM" id="MobiDB-lite"/>
    </source>
</evidence>
<name>A0A542YR75_9MICO</name>
<keyword evidence="2" id="KW-0812">Transmembrane</keyword>
<dbReference type="EMBL" id="VFOP01000001">
    <property type="protein sequence ID" value="TQL50605.1"/>
    <property type="molecule type" value="Genomic_DNA"/>
</dbReference>
<feature type="transmembrane region" description="Helical" evidence="2">
    <location>
        <begin position="123"/>
        <end position="144"/>
    </location>
</feature>
<evidence type="ECO:0000256" key="2">
    <source>
        <dbReference type="SAM" id="Phobius"/>
    </source>
</evidence>
<dbReference type="Proteomes" id="UP000319516">
    <property type="component" value="Unassembled WGS sequence"/>
</dbReference>
<gene>
    <name evidence="3" type="ORF">FB467_1718</name>
</gene>
<keyword evidence="4" id="KW-1185">Reference proteome</keyword>
<feature type="region of interest" description="Disordered" evidence="1">
    <location>
        <begin position="1"/>
        <end position="56"/>
    </location>
</feature>